<dbReference type="EMBL" id="JBHRXJ010000001">
    <property type="protein sequence ID" value="MFC3527005.1"/>
    <property type="molecule type" value="Genomic_DNA"/>
</dbReference>
<dbReference type="InterPro" id="IPR006528">
    <property type="entry name" value="Phage_head_morphogenesis_dom"/>
</dbReference>
<reference evidence="3" key="1">
    <citation type="journal article" date="2019" name="Int. J. Syst. Evol. Microbiol.">
        <title>The Global Catalogue of Microorganisms (GCM) 10K type strain sequencing project: providing services to taxonomists for standard genome sequencing and annotation.</title>
        <authorList>
            <consortium name="The Broad Institute Genomics Platform"/>
            <consortium name="The Broad Institute Genome Sequencing Center for Infectious Disease"/>
            <person name="Wu L."/>
            <person name="Ma J."/>
        </authorList>
    </citation>
    <scope>NUCLEOTIDE SEQUENCE [LARGE SCALE GENOMIC DNA]</scope>
    <source>
        <strain evidence="3">KCTC 42899</strain>
    </source>
</reference>
<accession>A0ABV7R224</accession>
<proteinExistence type="predicted"/>
<protein>
    <submittedName>
        <fullName evidence="2">Phage minor head protein</fullName>
    </submittedName>
</protein>
<dbReference type="Pfam" id="PF12639">
    <property type="entry name" value="Colicin-DNase"/>
    <property type="match status" value="1"/>
</dbReference>
<sequence length="520" mass="57282">MEERLLRGFTGLIGELRQRALAVEFYVWRSEDDEKVRRAHAVYDDQVFRWDDPPEDGHPGQAINCRCRAEPFIPGFTQNVVGATAEIWDGFAFRHPNDDRLQEFRNAAAEMRALRPAIEALAADTNKTDVQEVEQQLLARAFREAAFRYALAAPLPNALASSDLLFGPLFEQEKLLAETEAFRQGMRDLARGVGQNPFFDGTTPGDALEELRTAAPENAARYLDAIALLAGVEHLPQSVLSGDERRAALRNLGRGLVAAARGVEEERWGGRPFLRNRGELAQWDVLHEELQRIAGLGVSDADGRAVRAGMREETGRRFYPEALALVSGGLLGAVGRAAPRPIRITPDMLDDGGRFLGQRNAGPQAPRFGRWLENSDNVVEIMPGGQVRYTTRISDVGSSLNGRRVSVSYTDGVPDFSQIGLARVDIPNPIGRGTSISGNADLRSASRALWQEIEAGRVPRSLFTQRQLGQLARGRANPDGLTWHHDGLQLNPNGTGPMLLLDATAHSLFKHIGWASRVNR</sequence>
<evidence type="ECO:0000259" key="1">
    <source>
        <dbReference type="Pfam" id="PF04233"/>
    </source>
</evidence>
<evidence type="ECO:0000313" key="2">
    <source>
        <dbReference type="EMBL" id="MFC3527005.1"/>
    </source>
</evidence>
<dbReference type="Proteomes" id="UP001595721">
    <property type="component" value="Unassembled WGS sequence"/>
</dbReference>
<keyword evidence="3" id="KW-1185">Reference proteome</keyword>
<gene>
    <name evidence="2" type="ORF">ACFOMH_02390</name>
</gene>
<organism evidence="2 3">
    <name type="scientific">Paracoccus mangrovi</name>
    <dbReference type="NCBI Taxonomy" id="1715645"/>
    <lineage>
        <taxon>Bacteria</taxon>
        <taxon>Pseudomonadati</taxon>
        <taxon>Pseudomonadota</taxon>
        <taxon>Alphaproteobacteria</taxon>
        <taxon>Rhodobacterales</taxon>
        <taxon>Paracoccaceae</taxon>
        <taxon>Paracoccus</taxon>
    </lineage>
</organism>
<dbReference type="Pfam" id="PF04233">
    <property type="entry name" value="Phage_Mu_F"/>
    <property type="match status" value="1"/>
</dbReference>
<feature type="domain" description="Phage head morphogenesis" evidence="1">
    <location>
        <begin position="19"/>
        <end position="69"/>
    </location>
</feature>
<dbReference type="RefSeq" id="WP_377742356.1">
    <property type="nucleotide sequence ID" value="NZ_JBHRXJ010000001.1"/>
</dbReference>
<name>A0ABV7R224_9RHOB</name>
<comment type="caution">
    <text evidence="2">The sequence shown here is derived from an EMBL/GenBank/DDBJ whole genome shotgun (WGS) entry which is preliminary data.</text>
</comment>
<evidence type="ECO:0000313" key="3">
    <source>
        <dbReference type="Proteomes" id="UP001595721"/>
    </source>
</evidence>